<reference evidence="6 7" key="1">
    <citation type="submission" date="2016-11" db="EMBL/GenBank/DDBJ databases">
        <authorList>
            <person name="Jaros S."/>
            <person name="Januszkiewicz K."/>
            <person name="Wedrychowicz H."/>
        </authorList>
    </citation>
    <scope>NUCLEOTIDE SEQUENCE [LARGE SCALE GENOMIC DNA]</scope>
    <source>
        <strain evidence="6 7">DSM 12906</strain>
    </source>
</reference>
<dbReference type="Pfam" id="PF01408">
    <property type="entry name" value="GFO_IDH_MocA"/>
    <property type="match status" value="1"/>
</dbReference>
<dbReference type="AlphaFoldDB" id="A0A1M6J0J5"/>
<dbReference type="CDD" id="cd23763">
    <property type="entry name" value="ASKHA_ATPase_ROK"/>
    <property type="match status" value="1"/>
</dbReference>
<evidence type="ECO:0000256" key="1">
    <source>
        <dbReference type="ARBA" id="ARBA00006479"/>
    </source>
</evidence>
<dbReference type="PANTHER" id="PTHR43708:SF8">
    <property type="entry name" value="OXIDOREDUCTASE"/>
    <property type="match status" value="1"/>
</dbReference>
<feature type="domain" description="Gfo/Idh/MocA-like oxidoreductase N-terminal" evidence="3">
    <location>
        <begin position="371"/>
        <end position="491"/>
    </location>
</feature>
<evidence type="ECO:0000259" key="3">
    <source>
        <dbReference type="Pfam" id="PF01408"/>
    </source>
</evidence>
<accession>A0A1M6J0J5</accession>
<dbReference type="Proteomes" id="UP000184512">
    <property type="component" value="Unassembled WGS sequence"/>
</dbReference>
<dbReference type="GO" id="GO:0003700">
    <property type="term" value="F:DNA-binding transcription factor activity"/>
    <property type="evidence" value="ECO:0007669"/>
    <property type="project" value="InterPro"/>
</dbReference>
<dbReference type="Gene3D" id="3.30.360.10">
    <property type="entry name" value="Dihydrodipicolinate Reductase, domain 2"/>
    <property type="match status" value="1"/>
</dbReference>
<feature type="compositionally biased region" description="Basic and acidic residues" evidence="2">
    <location>
        <begin position="732"/>
        <end position="742"/>
    </location>
</feature>
<dbReference type="InterPro" id="IPR011991">
    <property type="entry name" value="ArsR-like_HTH"/>
</dbReference>
<feature type="domain" description="HTH marR-type" evidence="4">
    <location>
        <begin position="12"/>
        <end position="55"/>
    </location>
</feature>
<evidence type="ECO:0000259" key="4">
    <source>
        <dbReference type="Pfam" id="PF12802"/>
    </source>
</evidence>
<evidence type="ECO:0000313" key="6">
    <source>
        <dbReference type="EMBL" id="SHJ40159.1"/>
    </source>
</evidence>
<dbReference type="InterPro" id="IPR036388">
    <property type="entry name" value="WH-like_DNA-bd_sf"/>
</dbReference>
<feature type="region of interest" description="Disordered" evidence="2">
    <location>
        <begin position="732"/>
        <end position="764"/>
    </location>
</feature>
<evidence type="ECO:0000256" key="2">
    <source>
        <dbReference type="SAM" id="MobiDB-lite"/>
    </source>
</evidence>
<dbReference type="SUPFAM" id="SSF55347">
    <property type="entry name" value="Glyceraldehyde-3-phosphate dehydrogenase-like, C-terminal domain"/>
    <property type="match status" value="1"/>
</dbReference>
<dbReference type="PANTHER" id="PTHR43708">
    <property type="entry name" value="CONSERVED EXPRESSED OXIDOREDUCTASE (EUROFUNG)"/>
    <property type="match status" value="1"/>
</dbReference>
<dbReference type="InterPro" id="IPR000683">
    <property type="entry name" value="Gfo/Idh/MocA-like_OxRdtase_N"/>
</dbReference>
<dbReference type="Gene3D" id="3.30.420.40">
    <property type="match status" value="2"/>
</dbReference>
<name>A0A1M6J0J5_9ACTN</name>
<organism evidence="6 7">
    <name type="scientific">Tessaracoccus bendigoensis DSM 12906</name>
    <dbReference type="NCBI Taxonomy" id="1123357"/>
    <lineage>
        <taxon>Bacteria</taxon>
        <taxon>Bacillati</taxon>
        <taxon>Actinomycetota</taxon>
        <taxon>Actinomycetes</taxon>
        <taxon>Propionibacteriales</taxon>
        <taxon>Propionibacteriaceae</taxon>
        <taxon>Tessaracoccus</taxon>
    </lineage>
</organism>
<evidence type="ECO:0000313" key="7">
    <source>
        <dbReference type="Proteomes" id="UP000184512"/>
    </source>
</evidence>
<proteinExistence type="inferred from homology"/>
<dbReference type="InterPro" id="IPR051317">
    <property type="entry name" value="Gfo/Idh/MocA_oxidoreduct"/>
</dbReference>
<dbReference type="STRING" id="1123357.SAMN02745244_02430"/>
<dbReference type="GO" id="GO:0000166">
    <property type="term" value="F:nucleotide binding"/>
    <property type="evidence" value="ECO:0007669"/>
    <property type="project" value="InterPro"/>
</dbReference>
<keyword evidence="7" id="KW-1185">Reference proteome</keyword>
<dbReference type="RefSeq" id="WP_073188638.1">
    <property type="nucleotide sequence ID" value="NZ_FQZG01000045.1"/>
</dbReference>
<dbReference type="InterPro" id="IPR055170">
    <property type="entry name" value="GFO_IDH_MocA-like_dom"/>
</dbReference>
<dbReference type="SUPFAM" id="SSF46785">
    <property type="entry name" value="Winged helix' DNA-binding domain"/>
    <property type="match status" value="1"/>
</dbReference>
<dbReference type="Pfam" id="PF12802">
    <property type="entry name" value="MarR_2"/>
    <property type="match status" value="1"/>
</dbReference>
<dbReference type="Pfam" id="PF00480">
    <property type="entry name" value="ROK"/>
    <property type="match status" value="1"/>
</dbReference>
<dbReference type="SUPFAM" id="SSF51735">
    <property type="entry name" value="NAD(P)-binding Rossmann-fold domains"/>
    <property type="match status" value="1"/>
</dbReference>
<dbReference type="InterPro" id="IPR036390">
    <property type="entry name" value="WH_DNA-bd_sf"/>
</dbReference>
<dbReference type="Pfam" id="PF22725">
    <property type="entry name" value="GFO_IDH_MocA_C3"/>
    <property type="match status" value="1"/>
</dbReference>
<comment type="similarity">
    <text evidence="1">Belongs to the ROK (NagC/XylR) family.</text>
</comment>
<dbReference type="Gene3D" id="1.10.10.10">
    <property type="entry name" value="Winged helix-like DNA-binding domain superfamily/Winged helix DNA-binding domain"/>
    <property type="match status" value="1"/>
</dbReference>
<dbReference type="InterPro" id="IPR043129">
    <property type="entry name" value="ATPase_NBD"/>
</dbReference>
<gene>
    <name evidence="6" type="ORF">SAMN02745244_02430</name>
</gene>
<dbReference type="InterPro" id="IPR000600">
    <property type="entry name" value="ROK"/>
</dbReference>
<dbReference type="OrthoDB" id="103047at2"/>
<sequence length="764" mass="81795">MSAVSRPAHLARVFEALRGEGATARELVAETGLSRPTVMTLLAVLEGDGLVRPQDGESNAPGRPASTWSIAPDAGIVIGVDLLVGSALICTARLDGRVVTAELISDIPGASGARLEALTLLIERHIAAHTPLCGPLRAMSISTTGTVDDTGTVMESTAVPDWSGFDLGRRLSAAFGLPVRIENDVNASAYGEFVLRVAEGRLDHTDDLLLVTLSRSVLTGLVMGGRIHRGKGFNAGEIGLIVTEGAGPEKGHLSHAAEVIASAAAVLDPTVIVISVPMTRLPGAVGEISDHVRASRAVGATPLSFEGARLPGSGAAIGALSLALGDAHEAIFDRSPGTIIAPTALDLVQRAITKGRHLPLSSTNPEELAPLRVGVVGVGARARLAQHFELPENGGIITAACEPHPEGKQRILSRLGRDDIVLTRTVDELIGTGIDVALITSPDDTHAGAACALLEAGVPVYVEKPLAIHLDDATRILTTAHRTGTKLYVGHNMRHMDVVRGMRRIIQDGLIGEVKAIWCRHFVGHGGDYYFKDWHATREHGNGLLLQKAAHDIDVMHWLADSHTVRVSAMGALTVYDKVSDRRDRSNELMGDWFSLENWPPLSQTGLNPVIDVEDLSMMMMRLDSGVYASYEQCHFSPDYWRNYTVIGTEGRIENFGDSEGGVIKLWNKRHDYDPQGDAQFPIVGDAAGHGDADVLTVSEFVRFVRDDEPTDTSPLGAWYAVAAAIQATESLRDDSTPRDIPELPDDLISYFNNNQSNNNQEES</sequence>
<dbReference type="CDD" id="cd00090">
    <property type="entry name" value="HTH_ARSR"/>
    <property type="match status" value="1"/>
</dbReference>
<feature type="compositionally biased region" description="Low complexity" evidence="2">
    <location>
        <begin position="753"/>
        <end position="764"/>
    </location>
</feature>
<evidence type="ECO:0000259" key="5">
    <source>
        <dbReference type="Pfam" id="PF22725"/>
    </source>
</evidence>
<dbReference type="Gene3D" id="3.40.50.720">
    <property type="entry name" value="NAD(P)-binding Rossmann-like Domain"/>
    <property type="match status" value="1"/>
</dbReference>
<dbReference type="EMBL" id="FQZG01000045">
    <property type="protein sequence ID" value="SHJ40159.1"/>
    <property type="molecule type" value="Genomic_DNA"/>
</dbReference>
<protein>
    <submittedName>
        <fullName evidence="6">Predicted dehydrogenase</fullName>
    </submittedName>
</protein>
<dbReference type="InterPro" id="IPR036291">
    <property type="entry name" value="NAD(P)-bd_dom_sf"/>
</dbReference>
<dbReference type="InterPro" id="IPR000835">
    <property type="entry name" value="HTH_MarR-typ"/>
</dbReference>
<dbReference type="SUPFAM" id="SSF53067">
    <property type="entry name" value="Actin-like ATPase domain"/>
    <property type="match status" value="2"/>
</dbReference>
<feature type="domain" description="GFO/IDH/MocA-like oxidoreductase" evidence="5">
    <location>
        <begin position="500"/>
        <end position="654"/>
    </location>
</feature>